<evidence type="ECO:0000313" key="3">
    <source>
        <dbReference type="Proteomes" id="UP000541610"/>
    </source>
</evidence>
<comment type="caution">
    <text evidence="2">The sequence shown here is derived from an EMBL/GenBank/DDBJ whole genome shotgun (WGS) entry which is preliminary data.</text>
</comment>
<sequence>MTHQPISTAIIRKHTSSTLPVDPQKGVVIAGPATLRRRRKWVDKHVTIKTDGWLEYTDLYHTSRSSRFRLDLRQYAVSPVHDDKTWTGARQYRIVLNHLQRGRRSFDSSSSGSSSSMGNRPNSTFSAFGDRRGSDDAASTVDTATSDGVEAKDSWKMKLKESLEHAGEDVKKLVHHEGSGASVDGQALSVVEFDRIAFKFMRRIEADRWHRAMLKGIELAMNAEDEDGYVQPSTGTDGVLLDEVDDGDGGGSEDDTSGEKKVTMPHLKRLLPSVVVAQLSYFFSRSSYVLLAIPLDGVADPTSSLLLNGVSFGLAFLKLSLLSTIFGGLVIAMALLLDMAVEGGRGSSQRSRSSSSVTMLSTSPEAATAASPKALSDTSSDTRRDQLTANEAPSPFEEASRDTLPIVPMKELIDQLIDEVLPTIPQQDHVDTSFPHSLPAAHHRRRQVDISQSIFTGGVHWTSETEVSDPDCKVARREVNATSVVGLFSREIMILVRRIVNYRKSDSPLAADRRCVVAGAAAAAVTLWRLVS</sequence>
<dbReference type="AlphaFoldDB" id="A0A7J6NBN2"/>
<name>A0A7J6NBN2_PEROL</name>
<feature type="compositionally biased region" description="Low complexity" evidence="1">
    <location>
        <begin position="347"/>
        <end position="376"/>
    </location>
</feature>
<feature type="region of interest" description="Disordered" evidence="1">
    <location>
        <begin position="104"/>
        <end position="147"/>
    </location>
</feature>
<accession>A0A7J6NBN2</accession>
<dbReference type="EMBL" id="JABANP010000526">
    <property type="protein sequence ID" value="KAF4681302.1"/>
    <property type="molecule type" value="Genomic_DNA"/>
</dbReference>
<dbReference type="OrthoDB" id="10379850at2759"/>
<protein>
    <submittedName>
        <fullName evidence="2">Uncharacterized protein</fullName>
    </submittedName>
</protein>
<feature type="compositionally biased region" description="Low complexity" evidence="1">
    <location>
        <begin position="107"/>
        <end position="118"/>
    </location>
</feature>
<proteinExistence type="predicted"/>
<organism evidence="2 3">
    <name type="scientific">Perkinsus olseni</name>
    <name type="common">Perkinsus atlanticus</name>
    <dbReference type="NCBI Taxonomy" id="32597"/>
    <lineage>
        <taxon>Eukaryota</taxon>
        <taxon>Sar</taxon>
        <taxon>Alveolata</taxon>
        <taxon>Perkinsozoa</taxon>
        <taxon>Perkinsea</taxon>
        <taxon>Perkinsida</taxon>
        <taxon>Perkinsidae</taxon>
        <taxon>Perkinsus</taxon>
    </lineage>
</organism>
<feature type="region of interest" description="Disordered" evidence="1">
    <location>
        <begin position="345"/>
        <end position="401"/>
    </location>
</feature>
<evidence type="ECO:0000256" key="1">
    <source>
        <dbReference type="SAM" id="MobiDB-lite"/>
    </source>
</evidence>
<dbReference type="Proteomes" id="UP000541610">
    <property type="component" value="Unassembled WGS sequence"/>
</dbReference>
<gene>
    <name evidence="2" type="ORF">FOZ60_012264</name>
</gene>
<evidence type="ECO:0000313" key="2">
    <source>
        <dbReference type="EMBL" id="KAF4681302.1"/>
    </source>
</evidence>
<reference evidence="2 3" key="1">
    <citation type="submission" date="2020-04" db="EMBL/GenBank/DDBJ databases">
        <title>Perkinsus olseni comparative genomics.</title>
        <authorList>
            <person name="Bogema D.R."/>
        </authorList>
    </citation>
    <scope>NUCLEOTIDE SEQUENCE [LARGE SCALE GENOMIC DNA]</scope>
    <source>
        <strain evidence="2">00978-12</strain>
    </source>
</reference>